<protein>
    <submittedName>
        <fullName evidence="1">DUF1826 domain-containing protein</fullName>
    </submittedName>
</protein>
<gene>
    <name evidence="1" type="ORF">ACFOD4_01980</name>
</gene>
<keyword evidence="2" id="KW-1185">Reference proteome</keyword>
<dbReference type="InterPro" id="IPR014955">
    <property type="entry name" value="DUF1826"/>
</dbReference>
<evidence type="ECO:0000313" key="2">
    <source>
        <dbReference type="Proteomes" id="UP001595593"/>
    </source>
</evidence>
<proteinExistence type="predicted"/>
<comment type="caution">
    <text evidence="1">The sequence shown here is derived from an EMBL/GenBank/DDBJ whole genome shotgun (WGS) entry which is preliminary data.</text>
</comment>
<name>A0ABV7FX04_9PROT</name>
<reference evidence="2" key="1">
    <citation type="journal article" date="2019" name="Int. J. Syst. Evol. Microbiol.">
        <title>The Global Catalogue of Microorganisms (GCM) 10K type strain sequencing project: providing services to taxonomists for standard genome sequencing and annotation.</title>
        <authorList>
            <consortium name="The Broad Institute Genomics Platform"/>
            <consortium name="The Broad Institute Genome Sequencing Center for Infectious Disease"/>
            <person name="Wu L."/>
            <person name="Ma J."/>
        </authorList>
    </citation>
    <scope>NUCLEOTIDE SEQUENCE [LARGE SCALE GENOMIC DNA]</scope>
    <source>
        <strain evidence="2">KCTC 52094</strain>
    </source>
</reference>
<organism evidence="1 2">
    <name type="scientific">Teichococcus globiformis</name>
    <dbReference type="NCBI Taxonomy" id="2307229"/>
    <lineage>
        <taxon>Bacteria</taxon>
        <taxon>Pseudomonadati</taxon>
        <taxon>Pseudomonadota</taxon>
        <taxon>Alphaproteobacteria</taxon>
        <taxon>Acetobacterales</taxon>
        <taxon>Roseomonadaceae</taxon>
        <taxon>Roseomonas</taxon>
    </lineage>
</organism>
<dbReference type="Proteomes" id="UP001595593">
    <property type="component" value="Unassembled WGS sequence"/>
</dbReference>
<accession>A0ABV7FX04</accession>
<sequence length="220" mass="23396">MTLVSEALTSADPQALRMVAAAEPIILASILSPTVSLAIWGRELPRPLLRDACRVAQAAPFVRVGQGKPDVAVARAIDGFDPLPHPALMADMLFLAKLFAEVSASLYVRLRLEAVADSSCSLFHADAVRLRLLCTYCGDGTEWLARAGGGAEARRLRDGSALPDPSSVQRLPTGAAAILRGEARTPGCGCIHRSPPMPRDATGRALRPRLLLCIDPAEEE</sequence>
<evidence type="ECO:0000313" key="1">
    <source>
        <dbReference type="EMBL" id="MFC3123816.1"/>
    </source>
</evidence>
<dbReference type="Pfam" id="PF08856">
    <property type="entry name" value="DUF1826"/>
    <property type="match status" value="1"/>
</dbReference>
<dbReference type="RefSeq" id="WP_379593076.1">
    <property type="nucleotide sequence ID" value="NZ_JBHRTN010000004.1"/>
</dbReference>
<dbReference type="EMBL" id="JBHRTN010000004">
    <property type="protein sequence ID" value="MFC3123816.1"/>
    <property type="molecule type" value="Genomic_DNA"/>
</dbReference>